<gene>
    <name evidence="3" type="ORF">XM38_004610</name>
</gene>
<comment type="similarity">
    <text evidence="1">Belongs to the bacterial solute-binding protein 8 family.</text>
</comment>
<evidence type="ECO:0000259" key="2">
    <source>
        <dbReference type="Pfam" id="PF01497"/>
    </source>
</evidence>
<dbReference type="Pfam" id="PF01497">
    <property type="entry name" value="Peripla_BP_2"/>
    <property type="match status" value="1"/>
</dbReference>
<reference evidence="3 4" key="1">
    <citation type="journal article" date="2016" name="Biochim. Biophys. Acta">
        <title>Characterization of red-shifted phycobilisomes isolated from the chlorophyll f-containing cyanobacterium Halomicronema hongdechloris.</title>
        <authorList>
            <person name="Li Y."/>
            <person name="Lin Y."/>
            <person name="Garvey C.J."/>
            <person name="Birch D."/>
            <person name="Corkery R.W."/>
            <person name="Loughlin P.C."/>
            <person name="Scheer H."/>
            <person name="Willows R.D."/>
            <person name="Chen M."/>
        </authorList>
    </citation>
    <scope>NUCLEOTIDE SEQUENCE [LARGE SCALE GENOMIC DNA]</scope>
    <source>
        <strain evidence="3 4">C2206</strain>
    </source>
</reference>
<organism evidence="3 4">
    <name type="scientific">Halomicronema hongdechloris C2206</name>
    <dbReference type="NCBI Taxonomy" id="1641165"/>
    <lineage>
        <taxon>Bacteria</taxon>
        <taxon>Bacillati</taxon>
        <taxon>Cyanobacteriota</taxon>
        <taxon>Cyanophyceae</taxon>
        <taxon>Nodosilineales</taxon>
        <taxon>Nodosilineaceae</taxon>
        <taxon>Halomicronema</taxon>
    </lineage>
</organism>
<dbReference type="Gene3D" id="3.40.50.1980">
    <property type="entry name" value="Nitrogenase molybdenum iron protein domain"/>
    <property type="match status" value="1"/>
</dbReference>
<evidence type="ECO:0000256" key="1">
    <source>
        <dbReference type="ARBA" id="ARBA00008814"/>
    </source>
</evidence>
<dbReference type="SUPFAM" id="SSF53807">
    <property type="entry name" value="Helical backbone' metal receptor"/>
    <property type="match status" value="1"/>
</dbReference>
<protein>
    <recommendedName>
        <fullName evidence="2">Fe/B12 periplasmic-binding domain-containing protein</fullName>
    </recommendedName>
</protein>
<dbReference type="Proteomes" id="UP000191901">
    <property type="component" value="Chromosome"/>
</dbReference>
<dbReference type="EMBL" id="CP021983">
    <property type="protein sequence ID" value="ASC69534.1"/>
    <property type="molecule type" value="Genomic_DNA"/>
</dbReference>
<feature type="domain" description="Fe/B12 periplasmic-binding" evidence="2">
    <location>
        <begin position="16"/>
        <end position="107"/>
    </location>
</feature>
<evidence type="ECO:0000313" key="3">
    <source>
        <dbReference type="EMBL" id="ASC69534.1"/>
    </source>
</evidence>
<accession>A0A1Z3HGW4</accession>
<dbReference type="AlphaFoldDB" id="A0A1Z3HGW4"/>
<evidence type="ECO:0000313" key="4">
    <source>
        <dbReference type="Proteomes" id="UP000191901"/>
    </source>
</evidence>
<dbReference type="GO" id="GO:0071281">
    <property type="term" value="P:cellular response to iron ion"/>
    <property type="evidence" value="ECO:0007669"/>
    <property type="project" value="TreeGrafter"/>
</dbReference>
<name>A0A1Z3HGW4_9CYAN</name>
<dbReference type="InterPro" id="IPR050902">
    <property type="entry name" value="ABC_Transporter_SBP"/>
</dbReference>
<dbReference type="PANTHER" id="PTHR30535">
    <property type="entry name" value="VITAMIN B12-BINDING PROTEIN"/>
    <property type="match status" value="1"/>
</dbReference>
<proteinExistence type="inferred from homology"/>
<dbReference type="PANTHER" id="PTHR30535:SF34">
    <property type="entry name" value="MOLYBDATE-BINDING PROTEIN MOLA"/>
    <property type="match status" value="1"/>
</dbReference>
<keyword evidence="4" id="KW-1185">Reference proteome</keyword>
<sequence>MAIVAEYLEPSPLGQAEWLKFTALFFNQEAQAEAEFAAIATEYEALTRLTASIQARPTVLTGFSYDGTWYVPGGQSYVAQLLEDAGADYLWAEVEQTGSVPLDFEAVCMTGQPKPMSGSMSVRVAESPGCDRN</sequence>
<dbReference type="InterPro" id="IPR002491">
    <property type="entry name" value="ABC_transptr_periplasmic_BD"/>
</dbReference>
<dbReference type="KEGG" id="hhg:XM38_004610"/>